<proteinExistence type="predicted"/>
<accession>A0A1H8WZJ2</accession>
<dbReference type="RefSeq" id="WP_091748906.1">
    <property type="nucleotide sequence ID" value="NZ_FODY01000019.1"/>
</dbReference>
<gene>
    <name evidence="1" type="ORF">SAMN04490178_11917</name>
</gene>
<protein>
    <submittedName>
        <fullName evidence="1">Uncharacterized protein</fullName>
    </submittedName>
</protein>
<dbReference type="OrthoDB" id="1682020at2"/>
<dbReference type="Proteomes" id="UP000198847">
    <property type="component" value="Unassembled WGS sequence"/>
</dbReference>
<keyword evidence="2" id="KW-1185">Reference proteome</keyword>
<sequence length="114" mass="13068">MEYSFTLFEPHKERSSKLIEPRIELRPNGRIVFNKLATELLNNSPFCMIGYDQETRTVGLLPLGEQNVNSFPIRYATKGAYVGAKKFFKHFDILPEQLIENNPFASGDFIGIKL</sequence>
<evidence type="ECO:0000313" key="1">
    <source>
        <dbReference type="EMBL" id="SEP33082.1"/>
    </source>
</evidence>
<dbReference type="EMBL" id="FODY01000019">
    <property type="protein sequence ID" value="SEP33082.1"/>
    <property type="molecule type" value="Genomic_DNA"/>
</dbReference>
<name>A0A1H8WZJ2_9FIRM</name>
<dbReference type="AlphaFoldDB" id="A0A1H8WZJ2"/>
<evidence type="ECO:0000313" key="2">
    <source>
        <dbReference type="Proteomes" id="UP000198847"/>
    </source>
</evidence>
<organism evidence="1 2">
    <name type="scientific">Propionispora vibrioides</name>
    <dbReference type="NCBI Taxonomy" id="112903"/>
    <lineage>
        <taxon>Bacteria</taxon>
        <taxon>Bacillati</taxon>
        <taxon>Bacillota</taxon>
        <taxon>Negativicutes</taxon>
        <taxon>Selenomonadales</taxon>
        <taxon>Sporomusaceae</taxon>
        <taxon>Propionispora</taxon>
    </lineage>
</organism>
<reference evidence="1 2" key="1">
    <citation type="submission" date="2016-10" db="EMBL/GenBank/DDBJ databases">
        <authorList>
            <person name="de Groot N.N."/>
        </authorList>
    </citation>
    <scope>NUCLEOTIDE SEQUENCE [LARGE SCALE GENOMIC DNA]</scope>
    <source>
        <strain evidence="1 2">DSM 13305</strain>
    </source>
</reference>
<dbReference type="STRING" id="112903.SAMN04490178_11917"/>